<dbReference type="AlphaFoldDB" id="A0A518G4Y2"/>
<dbReference type="InterPro" id="IPR029063">
    <property type="entry name" value="SAM-dependent_MTases_sf"/>
</dbReference>
<dbReference type="InterPro" id="IPR041698">
    <property type="entry name" value="Methyltransf_25"/>
</dbReference>
<dbReference type="EMBL" id="CP036298">
    <property type="protein sequence ID" value="QDV23653.1"/>
    <property type="molecule type" value="Genomic_DNA"/>
</dbReference>
<dbReference type="RefSeq" id="WP_145076721.1">
    <property type="nucleotide sequence ID" value="NZ_CP036298.1"/>
</dbReference>
<keyword evidence="2" id="KW-0489">Methyltransferase</keyword>
<dbReference type="GO" id="GO:0032259">
    <property type="term" value="P:methylation"/>
    <property type="evidence" value="ECO:0007669"/>
    <property type="project" value="UniProtKB-KW"/>
</dbReference>
<proteinExistence type="predicted"/>
<keyword evidence="2" id="KW-0808">Transferase</keyword>
<evidence type="ECO:0000313" key="2">
    <source>
        <dbReference type="EMBL" id="QDV23653.1"/>
    </source>
</evidence>
<dbReference type="InterPro" id="IPR050508">
    <property type="entry name" value="Methyltransf_Superfamily"/>
</dbReference>
<dbReference type="OrthoDB" id="282790at2"/>
<sequence>MTNHAQQFYDRISHAYDLIADGGEHIARERGLELLDVQAGEAVLEIGFGTGHSLVALAASVGETGTVSGVDISTGMRDVAKKRLEKAGVADRVNLFVQDTPPLPLSDQTCDVVVMSFTLELFPLDTIPKVLSECRRVLKPGGRLGVVSMATVDEGDSESSLERAYVWMHKHFPHIVDCQPIALERLLQEAGFTLQKQERIDLFTMPVAIVVAQGDS</sequence>
<dbReference type="KEGG" id="ahel:Q31a_19570"/>
<accession>A0A518G4Y2</accession>
<evidence type="ECO:0000259" key="1">
    <source>
        <dbReference type="Pfam" id="PF13649"/>
    </source>
</evidence>
<dbReference type="PANTHER" id="PTHR42912">
    <property type="entry name" value="METHYLTRANSFERASE"/>
    <property type="match status" value="1"/>
</dbReference>
<keyword evidence="3" id="KW-1185">Reference proteome</keyword>
<reference evidence="2 3" key="1">
    <citation type="submission" date="2019-02" db="EMBL/GenBank/DDBJ databases">
        <title>Deep-cultivation of Planctomycetes and their phenomic and genomic characterization uncovers novel biology.</title>
        <authorList>
            <person name="Wiegand S."/>
            <person name="Jogler M."/>
            <person name="Boedeker C."/>
            <person name="Pinto D."/>
            <person name="Vollmers J."/>
            <person name="Rivas-Marin E."/>
            <person name="Kohn T."/>
            <person name="Peeters S.H."/>
            <person name="Heuer A."/>
            <person name="Rast P."/>
            <person name="Oberbeckmann S."/>
            <person name="Bunk B."/>
            <person name="Jeske O."/>
            <person name="Meyerdierks A."/>
            <person name="Storesund J.E."/>
            <person name="Kallscheuer N."/>
            <person name="Luecker S."/>
            <person name="Lage O.M."/>
            <person name="Pohl T."/>
            <person name="Merkel B.J."/>
            <person name="Hornburger P."/>
            <person name="Mueller R.-W."/>
            <person name="Bruemmer F."/>
            <person name="Labrenz M."/>
            <person name="Spormann A.M."/>
            <person name="Op den Camp H."/>
            <person name="Overmann J."/>
            <person name="Amann R."/>
            <person name="Jetten M.S.M."/>
            <person name="Mascher T."/>
            <person name="Medema M.H."/>
            <person name="Devos D.P."/>
            <person name="Kaster A.-K."/>
            <person name="Ovreas L."/>
            <person name="Rohde M."/>
            <person name="Galperin M.Y."/>
            <person name="Jogler C."/>
        </authorList>
    </citation>
    <scope>NUCLEOTIDE SEQUENCE [LARGE SCALE GENOMIC DNA]</scope>
    <source>
        <strain evidence="2 3">Q31a</strain>
    </source>
</reference>
<name>A0A518G4Y2_9BACT</name>
<dbReference type="PANTHER" id="PTHR42912:SF80">
    <property type="entry name" value="METHYLTRANSFERASE DOMAIN-CONTAINING PROTEIN"/>
    <property type="match status" value="1"/>
</dbReference>
<dbReference type="EC" id="2.1.1.163" evidence="2"/>
<dbReference type="SUPFAM" id="SSF53335">
    <property type="entry name" value="S-adenosyl-L-methionine-dependent methyltransferases"/>
    <property type="match status" value="1"/>
</dbReference>
<gene>
    <name evidence="2" type="primary">ubiE_3</name>
    <name evidence="2" type="ORF">Q31a_19570</name>
</gene>
<protein>
    <submittedName>
        <fullName evidence="2">Demethylmenaquinone methyltransferase</fullName>
        <ecNumber evidence="2">2.1.1.163</ecNumber>
    </submittedName>
</protein>
<dbReference type="Gene3D" id="3.40.50.150">
    <property type="entry name" value="Vaccinia Virus protein VP39"/>
    <property type="match status" value="1"/>
</dbReference>
<dbReference type="Proteomes" id="UP000318017">
    <property type="component" value="Chromosome"/>
</dbReference>
<evidence type="ECO:0000313" key="3">
    <source>
        <dbReference type="Proteomes" id="UP000318017"/>
    </source>
</evidence>
<organism evidence="2 3">
    <name type="scientific">Aureliella helgolandensis</name>
    <dbReference type="NCBI Taxonomy" id="2527968"/>
    <lineage>
        <taxon>Bacteria</taxon>
        <taxon>Pseudomonadati</taxon>
        <taxon>Planctomycetota</taxon>
        <taxon>Planctomycetia</taxon>
        <taxon>Pirellulales</taxon>
        <taxon>Pirellulaceae</taxon>
        <taxon>Aureliella</taxon>
    </lineage>
</organism>
<dbReference type="Pfam" id="PF13649">
    <property type="entry name" value="Methyltransf_25"/>
    <property type="match status" value="1"/>
</dbReference>
<dbReference type="CDD" id="cd02440">
    <property type="entry name" value="AdoMet_MTases"/>
    <property type="match status" value="1"/>
</dbReference>
<feature type="domain" description="Methyltransferase" evidence="1">
    <location>
        <begin position="43"/>
        <end position="142"/>
    </location>
</feature>
<dbReference type="GO" id="GO:0043770">
    <property type="term" value="F:demethylmenaquinone methyltransferase activity"/>
    <property type="evidence" value="ECO:0007669"/>
    <property type="project" value="UniProtKB-EC"/>
</dbReference>